<dbReference type="AlphaFoldDB" id="M0PM23"/>
<dbReference type="STRING" id="1230455.C462_07980"/>
<dbReference type="Proteomes" id="UP000011528">
    <property type="component" value="Unassembled WGS sequence"/>
</dbReference>
<protein>
    <submittedName>
        <fullName evidence="1">Uncharacterized protein</fullName>
    </submittedName>
</protein>
<comment type="caution">
    <text evidence="1">The sequence shown here is derived from an EMBL/GenBank/DDBJ whole genome shotgun (WGS) entry which is preliminary data.</text>
</comment>
<name>M0PM23_9EURY</name>
<dbReference type="EMBL" id="AOJJ01000057">
    <property type="protein sequence ID" value="EMA71042.1"/>
    <property type="molecule type" value="Genomic_DNA"/>
</dbReference>
<dbReference type="RefSeq" id="WP_007994981.1">
    <property type="nucleotide sequence ID" value="NZ_AOJJ01000057.1"/>
</dbReference>
<organism evidence="1 2">
    <name type="scientific">Halorubrum distributum JCM 13916</name>
    <dbReference type="NCBI Taxonomy" id="1230455"/>
    <lineage>
        <taxon>Archaea</taxon>
        <taxon>Methanobacteriati</taxon>
        <taxon>Methanobacteriota</taxon>
        <taxon>Stenosarchaea group</taxon>
        <taxon>Halobacteria</taxon>
        <taxon>Halobacteriales</taxon>
        <taxon>Haloferacaceae</taxon>
        <taxon>Halorubrum</taxon>
        <taxon>Halorubrum distributum group</taxon>
    </lineage>
</organism>
<sequence length="192" mass="21820">MSGVFLVDTDATLALTHSLIGQEFLRHSQNLRVAEGVHNEITGLRQDDPDTQDMAKKAEDCLEANSDVEVVSTRFDASMGAHDYGEQSISDVIRFGDPDVSAVFWFDDDVTRIIENSPDSVDFYIFSKVFQLPYWGLSTKRQVTEVLRVAQARDWTSRNNLRALLVEEDILTESQFHYQRLRRAMKGISSDL</sequence>
<accession>M0PM23</accession>
<reference evidence="1 2" key="1">
    <citation type="journal article" date="2014" name="PLoS Genet.">
        <title>Phylogenetically driven sequencing of extremely halophilic archaea reveals strategies for static and dynamic osmo-response.</title>
        <authorList>
            <person name="Becker E.A."/>
            <person name="Seitzer P.M."/>
            <person name="Tritt A."/>
            <person name="Larsen D."/>
            <person name="Krusor M."/>
            <person name="Yao A.I."/>
            <person name="Wu D."/>
            <person name="Madern D."/>
            <person name="Eisen J.A."/>
            <person name="Darling A.E."/>
            <person name="Facciotti M.T."/>
        </authorList>
    </citation>
    <scope>NUCLEOTIDE SEQUENCE [LARGE SCALE GENOMIC DNA]</scope>
    <source>
        <strain evidence="1 2">JCM 13916</strain>
    </source>
</reference>
<evidence type="ECO:0000313" key="2">
    <source>
        <dbReference type="Proteomes" id="UP000011528"/>
    </source>
</evidence>
<proteinExistence type="predicted"/>
<evidence type="ECO:0000313" key="1">
    <source>
        <dbReference type="EMBL" id="EMA71042.1"/>
    </source>
</evidence>
<gene>
    <name evidence="1" type="ORF">C462_07980</name>
</gene>